<evidence type="ECO:0000256" key="1">
    <source>
        <dbReference type="ARBA" id="ARBA00007120"/>
    </source>
</evidence>
<protein>
    <recommendedName>
        <fullName evidence="4">PBP family phospholipid-binding protein</fullName>
    </recommendedName>
</protein>
<comment type="caution">
    <text evidence="2">The sequence shown here is derived from an EMBL/GenBank/DDBJ whole genome shotgun (WGS) entry which is preliminary data.</text>
</comment>
<keyword evidence="3" id="KW-1185">Reference proteome</keyword>
<dbReference type="SUPFAM" id="SSF49777">
    <property type="entry name" value="PEBP-like"/>
    <property type="match status" value="1"/>
</dbReference>
<dbReference type="STRING" id="1724.GCA_001044175_00464"/>
<dbReference type="EMBL" id="PDJF01000001">
    <property type="protein sequence ID" value="PFG28706.1"/>
    <property type="molecule type" value="Genomic_DNA"/>
</dbReference>
<evidence type="ECO:0000313" key="2">
    <source>
        <dbReference type="EMBL" id="PFG28706.1"/>
    </source>
</evidence>
<proteinExistence type="inferred from homology"/>
<dbReference type="Proteomes" id="UP000221653">
    <property type="component" value="Unassembled WGS sequence"/>
</dbReference>
<name>A0A2A9DQR7_9CORY</name>
<sequence length="182" mass="19767">MTSYVDTTRFPGPDPYAPLGDLPAFPVRSSSFVEGEELAARLQAPKNVSPHLAWDAADLPEGTRSIAITCLDPDAPTGSGYWHWAVFNIPVNVTEIAEGAATEDGLDGVPEARALCNDSGQRAYYGPQPPVGHGFHRYLFAVHAVDTEELDIPENATPTVLGFNLYFHSLARTITWGWAENK</sequence>
<gene>
    <name evidence="2" type="ORF">ATK06_1826</name>
</gene>
<dbReference type="InterPro" id="IPR005247">
    <property type="entry name" value="YbhB_YbcL/LppC-like"/>
</dbReference>
<organism evidence="2 3">
    <name type="scientific">Corynebacterium renale</name>
    <dbReference type="NCBI Taxonomy" id="1724"/>
    <lineage>
        <taxon>Bacteria</taxon>
        <taxon>Bacillati</taxon>
        <taxon>Actinomycetota</taxon>
        <taxon>Actinomycetes</taxon>
        <taxon>Mycobacteriales</taxon>
        <taxon>Corynebacteriaceae</taxon>
        <taxon>Corynebacterium</taxon>
    </lineage>
</organism>
<dbReference type="PANTHER" id="PTHR30289:SF1">
    <property type="entry name" value="PEBP (PHOSPHATIDYLETHANOLAMINE-BINDING PROTEIN) FAMILY PROTEIN"/>
    <property type="match status" value="1"/>
</dbReference>
<dbReference type="NCBIfam" id="TIGR00481">
    <property type="entry name" value="YbhB/YbcL family Raf kinase inhibitor-like protein"/>
    <property type="match status" value="1"/>
</dbReference>
<dbReference type="InterPro" id="IPR008914">
    <property type="entry name" value="PEBP"/>
</dbReference>
<dbReference type="AlphaFoldDB" id="A0A2A9DQR7"/>
<accession>A0A2A9DQR7</accession>
<dbReference type="Pfam" id="PF01161">
    <property type="entry name" value="PBP"/>
    <property type="match status" value="1"/>
</dbReference>
<reference evidence="2 3" key="1">
    <citation type="submission" date="2017-10" db="EMBL/GenBank/DDBJ databases">
        <title>Sequencing the genomes of 1000 actinobacteria strains.</title>
        <authorList>
            <person name="Klenk H.-P."/>
        </authorList>
    </citation>
    <scope>NUCLEOTIDE SEQUENCE [LARGE SCALE GENOMIC DNA]</scope>
    <source>
        <strain evidence="2 3">DSM 20688</strain>
    </source>
</reference>
<dbReference type="RefSeq" id="WP_048381692.1">
    <property type="nucleotide sequence ID" value="NZ_LDYE01000011.1"/>
</dbReference>
<comment type="similarity">
    <text evidence="1">Belongs to the UPF0098 family.</text>
</comment>
<evidence type="ECO:0008006" key="4">
    <source>
        <dbReference type="Google" id="ProtNLM"/>
    </source>
</evidence>
<evidence type="ECO:0000313" key="3">
    <source>
        <dbReference type="Proteomes" id="UP000221653"/>
    </source>
</evidence>
<dbReference type="Gene3D" id="3.90.280.10">
    <property type="entry name" value="PEBP-like"/>
    <property type="match status" value="1"/>
</dbReference>
<dbReference type="CDD" id="cd00865">
    <property type="entry name" value="PEBP_bact_arch"/>
    <property type="match status" value="1"/>
</dbReference>
<dbReference type="InterPro" id="IPR036610">
    <property type="entry name" value="PEBP-like_sf"/>
</dbReference>
<dbReference type="OrthoDB" id="9797506at2"/>
<dbReference type="PANTHER" id="PTHR30289">
    <property type="entry name" value="UNCHARACTERIZED PROTEIN YBCL-RELATED"/>
    <property type="match status" value="1"/>
</dbReference>